<evidence type="ECO:0000313" key="9">
    <source>
        <dbReference type="Proteomes" id="UP000009170"/>
    </source>
</evidence>
<feature type="region of interest" description="Disordered" evidence="6">
    <location>
        <begin position="40"/>
        <end position="59"/>
    </location>
</feature>
<proteinExistence type="inferred from homology"/>
<name>A0A096PA93_OSTTA</name>
<dbReference type="HAMAP" id="MF_01224_B">
    <property type="entry name" value="MoaC_B"/>
    <property type="match status" value="1"/>
</dbReference>
<dbReference type="RefSeq" id="XP_003075375.2">
    <property type="nucleotide sequence ID" value="XM_003075327.2"/>
</dbReference>
<evidence type="ECO:0000259" key="7">
    <source>
        <dbReference type="Pfam" id="PF01967"/>
    </source>
</evidence>
<dbReference type="CDD" id="cd01420">
    <property type="entry name" value="MoaC_PE"/>
    <property type="match status" value="1"/>
</dbReference>
<evidence type="ECO:0000256" key="2">
    <source>
        <dbReference type="ARBA" id="ARBA00005046"/>
    </source>
</evidence>
<gene>
    <name evidence="8" type="ORF">OT_ostta02g05520</name>
</gene>
<dbReference type="InterPro" id="IPR002820">
    <property type="entry name" value="Mopterin_CF_biosynth-C_dom"/>
</dbReference>
<dbReference type="GeneID" id="9837029"/>
<feature type="compositionally biased region" description="Low complexity" evidence="6">
    <location>
        <begin position="42"/>
        <end position="59"/>
    </location>
</feature>
<dbReference type="SUPFAM" id="SSF55040">
    <property type="entry name" value="Molybdenum cofactor biosynthesis protein C, MoaC"/>
    <property type="match status" value="1"/>
</dbReference>
<dbReference type="InterPro" id="IPR050105">
    <property type="entry name" value="MoCo_biosynth_MoaA/MoaC"/>
</dbReference>
<evidence type="ECO:0000256" key="6">
    <source>
        <dbReference type="SAM" id="MobiDB-lite"/>
    </source>
</evidence>
<comment type="catalytic activity">
    <reaction evidence="1">
        <text>(8S)-3',8-cyclo-7,8-dihydroguanosine 5'-triphosphate = cyclic pyranopterin phosphate + diphosphate</text>
        <dbReference type="Rhea" id="RHEA:49580"/>
        <dbReference type="ChEBI" id="CHEBI:33019"/>
        <dbReference type="ChEBI" id="CHEBI:59648"/>
        <dbReference type="ChEBI" id="CHEBI:131766"/>
        <dbReference type="EC" id="4.6.1.17"/>
    </reaction>
</comment>
<dbReference type="STRING" id="70448.A0A096PA93"/>
<dbReference type="UniPathway" id="UPA00344"/>
<keyword evidence="4" id="KW-0501">Molybdenum cofactor biosynthesis</keyword>
<sequence length="223" mass="22974">MASSRRPPASSIARAFAFTSSTSTSDESIREANETLNEAFGTSASTSTTTPASVATPSTSRSFATLTHVDARTGKATMVNVGAKATTAREAVASARVYLGADAFALVRDNGVKKGDVLAVARLAGIMGAKRTHDLIPLCHAVALDSVSVDLTLAKDEHAIDIRATAHCSGKTGVEMEALTAAAVSGLTIYDMCKAVSKDIVIGDVRLEKKTGGKSGAWSRALS</sequence>
<feature type="domain" description="Molybdopterin cofactor biosynthesis C (MoaC)" evidence="7">
    <location>
        <begin position="78"/>
        <end position="213"/>
    </location>
</feature>
<keyword evidence="9" id="KW-1185">Reference proteome</keyword>
<dbReference type="NCBIfam" id="TIGR00581">
    <property type="entry name" value="moaC"/>
    <property type="match status" value="1"/>
</dbReference>
<dbReference type="EC" id="4.6.1.17" evidence="3"/>
<comment type="caution">
    <text evidence="8">The sequence shown here is derived from an EMBL/GenBank/DDBJ whole genome shotgun (WGS) entry which is preliminary data.</text>
</comment>
<dbReference type="KEGG" id="ota:OT_ostta02g05520"/>
<evidence type="ECO:0000256" key="3">
    <source>
        <dbReference type="ARBA" id="ARBA00012575"/>
    </source>
</evidence>
<dbReference type="Pfam" id="PF01967">
    <property type="entry name" value="MoaC"/>
    <property type="match status" value="1"/>
</dbReference>
<comment type="pathway">
    <text evidence="2">Cofactor biosynthesis; molybdopterin biosynthesis.</text>
</comment>
<dbReference type="OrthoDB" id="429626at2759"/>
<evidence type="ECO:0000256" key="1">
    <source>
        <dbReference type="ARBA" id="ARBA00001637"/>
    </source>
</evidence>
<accession>A0A096PA93</accession>
<organism evidence="8 9">
    <name type="scientific">Ostreococcus tauri</name>
    <name type="common">Marine green alga</name>
    <dbReference type="NCBI Taxonomy" id="70448"/>
    <lineage>
        <taxon>Eukaryota</taxon>
        <taxon>Viridiplantae</taxon>
        <taxon>Chlorophyta</taxon>
        <taxon>Mamiellophyceae</taxon>
        <taxon>Mamiellales</taxon>
        <taxon>Bathycoccaceae</taxon>
        <taxon>Ostreococcus</taxon>
    </lineage>
</organism>
<dbReference type="GO" id="GO:0006777">
    <property type="term" value="P:Mo-molybdopterin cofactor biosynthetic process"/>
    <property type="evidence" value="ECO:0007669"/>
    <property type="project" value="UniProtKB-KW"/>
</dbReference>
<dbReference type="PANTHER" id="PTHR22960">
    <property type="entry name" value="MOLYBDOPTERIN COFACTOR SYNTHESIS PROTEIN A"/>
    <property type="match status" value="1"/>
</dbReference>
<protein>
    <recommendedName>
        <fullName evidence="3">cyclic pyranopterin monophosphate synthase</fullName>
        <ecNumber evidence="3">4.6.1.17</ecNumber>
    </recommendedName>
</protein>
<dbReference type="Gene3D" id="3.30.70.640">
    <property type="entry name" value="Molybdopterin cofactor biosynthesis C (MoaC) domain"/>
    <property type="match status" value="1"/>
</dbReference>
<dbReference type="InterPro" id="IPR047594">
    <property type="entry name" value="MoaC_bact/euk"/>
</dbReference>
<evidence type="ECO:0000256" key="5">
    <source>
        <dbReference type="ARBA" id="ARBA00023239"/>
    </source>
</evidence>
<dbReference type="PANTHER" id="PTHR22960:SF0">
    <property type="entry name" value="MOLYBDENUM COFACTOR BIOSYNTHESIS PROTEIN 1"/>
    <property type="match status" value="1"/>
</dbReference>
<dbReference type="InParanoid" id="A0A096PA93"/>
<keyword evidence="5" id="KW-0456">Lyase</keyword>
<dbReference type="FunCoup" id="A0A096PA93">
    <property type="interactions" value="201"/>
</dbReference>
<dbReference type="NCBIfam" id="NF006870">
    <property type="entry name" value="PRK09364.1"/>
    <property type="match status" value="1"/>
</dbReference>
<dbReference type="GO" id="GO:0061798">
    <property type="term" value="F:GTP 3',8'-cyclase activity"/>
    <property type="evidence" value="ECO:0007669"/>
    <property type="project" value="TreeGrafter"/>
</dbReference>
<reference evidence="9" key="1">
    <citation type="journal article" date="2006" name="Proc. Natl. Acad. Sci. U.S.A.">
        <title>Genome analysis of the smallest free-living eukaryote Ostreococcus tauri unveils many unique features.</title>
        <authorList>
            <person name="Derelle E."/>
            <person name="Ferraz C."/>
            <person name="Rombauts S."/>
            <person name="Rouze P."/>
            <person name="Worden A.Z."/>
            <person name="Robbens S."/>
            <person name="Partensky F."/>
            <person name="Degroeve S."/>
            <person name="Echeynie S."/>
            <person name="Cooke R."/>
            <person name="Saeys Y."/>
            <person name="Wuyts J."/>
            <person name="Jabbari K."/>
            <person name="Bowler C."/>
            <person name="Panaud O."/>
            <person name="Piegu B."/>
            <person name="Ball S.G."/>
            <person name="Ral J.-P."/>
            <person name="Bouget F.-Y."/>
            <person name="Piganeau G."/>
            <person name="De Baets B."/>
            <person name="Picard A."/>
            <person name="Delseny M."/>
            <person name="Demaille J."/>
            <person name="Van de Peer Y."/>
            <person name="Moreau H."/>
        </authorList>
    </citation>
    <scope>NUCLEOTIDE SEQUENCE [LARGE SCALE GENOMIC DNA]</scope>
    <source>
        <strain evidence="9">OTTH 0595 / CCAP 157/2 / RCC745</strain>
    </source>
</reference>
<dbReference type="GO" id="GO:0061799">
    <property type="term" value="F:cyclic pyranopterin monophosphate synthase activity"/>
    <property type="evidence" value="ECO:0007669"/>
    <property type="project" value="UniProtKB-EC"/>
</dbReference>
<evidence type="ECO:0000313" key="8">
    <source>
        <dbReference type="EMBL" id="CEG01306.1"/>
    </source>
</evidence>
<dbReference type="Proteomes" id="UP000009170">
    <property type="component" value="Unassembled WGS sequence"/>
</dbReference>
<dbReference type="InterPro" id="IPR023045">
    <property type="entry name" value="MoaC"/>
</dbReference>
<dbReference type="AlphaFoldDB" id="A0A096PA93"/>
<dbReference type="InterPro" id="IPR036522">
    <property type="entry name" value="MoaC_sf"/>
</dbReference>
<evidence type="ECO:0000256" key="4">
    <source>
        <dbReference type="ARBA" id="ARBA00023150"/>
    </source>
</evidence>
<dbReference type="EMBL" id="CAID01000002">
    <property type="protein sequence ID" value="CEG01306.1"/>
    <property type="molecule type" value="Genomic_DNA"/>
</dbReference>
<reference evidence="8 9" key="2">
    <citation type="journal article" date="2014" name="BMC Genomics">
        <title>An improved genome of the model marine alga Ostreococcus tauri unfolds by assessing Illumina de novo assemblies.</title>
        <authorList>
            <person name="Blanc-Mathieu R."/>
            <person name="Verhelst B."/>
            <person name="Derelle E."/>
            <person name="Rombauts S."/>
            <person name="Bouget F.Y."/>
            <person name="Carre I."/>
            <person name="Chateau A."/>
            <person name="Eyre-Walker A."/>
            <person name="Grimsley N."/>
            <person name="Moreau H."/>
            <person name="Piegu B."/>
            <person name="Rivals E."/>
            <person name="Schackwitz W."/>
            <person name="Van de Peer Y."/>
            <person name="Piganeau G."/>
        </authorList>
    </citation>
    <scope>NUCLEOTIDE SEQUENCE [LARGE SCALE GENOMIC DNA]</scope>
    <source>
        <strain evidence="9">OTTH 0595 / CCAP 157/2 / RCC745</strain>
    </source>
</reference>